<dbReference type="NCBIfam" id="NF045851">
    <property type="entry name" value="mem_nucl_MnuA"/>
    <property type="match status" value="1"/>
</dbReference>
<name>Q50321_MYCPL</name>
<evidence type="ECO:0000259" key="2">
    <source>
        <dbReference type="Pfam" id="PF03372"/>
    </source>
</evidence>
<dbReference type="Pfam" id="PF03372">
    <property type="entry name" value="Exo_endo_phos"/>
    <property type="match status" value="1"/>
</dbReference>
<dbReference type="PANTHER" id="PTHR11371:SF31">
    <property type="entry name" value="EXTRACELLULAR NUCLEASE"/>
    <property type="match status" value="1"/>
</dbReference>
<dbReference type="SUPFAM" id="SSF56219">
    <property type="entry name" value="DNase I-like"/>
    <property type="match status" value="1"/>
</dbReference>
<organism evidence="3">
    <name type="scientific">Mycoplasmopsis pulmonis</name>
    <name type="common">Mycoplasma pulmonis</name>
    <dbReference type="NCBI Taxonomy" id="2107"/>
    <lineage>
        <taxon>Bacteria</taxon>
        <taxon>Bacillati</taxon>
        <taxon>Mycoplasmatota</taxon>
        <taxon>Mycoplasmoidales</taxon>
        <taxon>Metamycoplasmataceae</taxon>
        <taxon>Mycoplasmopsis</taxon>
    </lineage>
</organism>
<evidence type="ECO:0000313" key="3">
    <source>
        <dbReference type="EMBL" id="AAA86615.1"/>
    </source>
</evidence>
<feature type="domain" description="Endonuclease/exonuclease/phosphatase" evidence="2">
    <location>
        <begin position="167"/>
        <end position="381"/>
    </location>
</feature>
<evidence type="ECO:0000256" key="1">
    <source>
        <dbReference type="SAM" id="MobiDB-lite"/>
    </source>
</evidence>
<dbReference type="EMBL" id="U38841">
    <property type="protein sequence ID" value="AAA86615.1"/>
    <property type="molecule type" value="Genomic_DNA"/>
</dbReference>
<dbReference type="InterPro" id="IPR005135">
    <property type="entry name" value="Endo/exonuclease/phosphatase"/>
</dbReference>
<dbReference type="CDD" id="cd10283">
    <property type="entry name" value="MnuA_DNase1-like"/>
    <property type="match status" value="1"/>
</dbReference>
<dbReference type="GO" id="GO:0003824">
    <property type="term" value="F:catalytic activity"/>
    <property type="evidence" value="ECO:0007669"/>
    <property type="project" value="InterPro"/>
</dbReference>
<dbReference type="PANTHER" id="PTHR11371">
    <property type="entry name" value="DEOXYRIBONUCLEASE"/>
    <property type="match status" value="1"/>
</dbReference>
<protein>
    <submittedName>
        <fullName evidence="3">Membrane nuclease A</fullName>
    </submittedName>
</protein>
<gene>
    <name evidence="3" type="primary">Mnu</name>
</gene>
<dbReference type="PROSITE" id="PS51257">
    <property type="entry name" value="PROKAR_LIPOPROTEIN"/>
    <property type="match status" value="1"/>
</dbReference>
<dbReference type="AlphaFoldDB" id="Q50321"/>
<feature type="region of interest" description="Disordered" evidence="1">
    <location>
        <begin position="123"/>
        <end position="160"/>
    </location>
</feature>
<reference evidence="3" key="1">
    <citation type="journal article" date="1999" name="J. Bacteriol.">
        <title>Cloning of mnuA, a membrane nuclease gene of Mycoplasma pulmonis, and analysis of its expression in Escherichia coli.</title>
        <authorList>
            <person name="Jarvill-Taylor K.J."/>
            <person name="VanDyk C."/>
            <person name="Minion F.C."/>
        </authorList>
    </citation>
    <scope>NUCLEOTIDE SEQUENCE</scope>
    <source>
        <strain evidence="3">X1048</strain>
    </source>
</reference>
<dbReference type="InterPro" id="IPR036691">
    <property type="entry name" value="Endo/exonu/phosph_ase_sf"/>
</dbReference>
<feature type="compositionally biased region" description="Basic and acidic residues" evidence="1">
    <location>
        <begin position="123"/>
        <end position="154"/>
    </location>
</feature>
<sequence length="470" mass="53744">MKNKMKSLKVSLLVATPIITLPLFTISCIPNNESKSYQDLNAKANQAAILLKQKQINSNKLEELIDSILPEGTELEILDLWVDRENKEINVKFRLRYKDRRYPYSSDVKIIKLKYESILENLKPQEKPKEKPGRKSKEKNPKTQNDEKSKDGLNKKSNGKQKMKWGHWNVLKLSDKNDKKIAAIAALIKKIDYDVVGLTEVFSEEAVKEVVAQLNKLAGSGTYSYVASKKLKGSYAGNLQAEHVGVIYNSQKIKTIPFEKTKNNKKEIGYSYIEKFNSEFIKKHNKAEYVRPPYGVKFQWLKGKKEDFTFVFDHFDSPGGSKGEGTTSGVGNQELAEARQLANVLDHFDEIDGENEDIFFSGDTNIKAGKEKFAFGEELFKKYQSAFKDNLEFATSLGIKAGNYSQPYDKMFTKTKFKTSNHGIYKLWDLSKDDEFTNLFKELHNGKIETSEIRKLVSDHAPIYSEVEFE</sequence>
<dbReference type="Gene3D" id="3.60.10.10">
    <property type="entry name" value="Endonuclease/exonuclease/phosphatase"/>
    <property type="match status" value="1"/>
</dbReference>
<accession>Q50321</accession>
<proteinExistence type="predicted"/>